<evidence type="ECO:0000313" key="3">
    <source>
        <dbReference type="Proteomes" id="UP000314986"/>
    </source>
</evidence>
<feature type="region of interest" description="Disordered" evidence="1">
    <location>
        <begin position="1050"/>
        <end position="1081"/>
    </location>
</feature>
<organism evidence="2 3">
    <name type="scientific">Callorhinchus milii</name>
    <name type="common">Ghost shark</name>
    <dbReference type="NCBI Taxonomy" id="7868"/>
    <lineage>
        <taxon>Eukaryota</taxon>
        <taxon>Metazoa</taxon>
        <taxon>Chordata</taxon>
        <taxon>Craniata</taxon>
        <taxon>Vertebrata</taxon>
        <taxon>Chondrichthyes</taxon>
        <taxon>Holocephali</taxon>
        <taxon>Chimaeriformes</taxon>
        <taxon>Callorhinchidae</taxon>
        <taxon>Callorhinchus</taxon>
    </lineage>
</organism>
<feature type="compositionally biased region" description="Polar residues" evidence="1">
    <location>
        <begin position="379"/>
        <end position="439"/>
    </location>
</feature>
<dbReference type="AlphaFoldDB" id="A0A4W3GUT6"/>
<feature type="region of interest" description="Disordered" evidence="1">
    <location>
        <begin position="543"/>
        <end position="562"/>
    </location>
</feature>
<dbReference type="PANTHER" id="PTHR14709:SF1">
    <property type="entry name" value="PROLINE-RICH PROTEIN 12"/>
    <property type="match status" value="1"/>
</dbReference>
<dbReference type="PANTHER" id="PTHR14709">
    <property type="entry name" value="GLUTAMINE AND SERINE-RICH PROTEIN 1-RELATED"/>
    <property type="match status" value="1"/>
</dbReference>
<feature type="compositionally biased region" description="Low complexity" evidence="1">
    <location>
        <begin position="212"/>
        <end position="240"/>
    </location>
</feature>
<sequence length="1273" mass="137703">AHAHAHTPLFDAHPASFSGRSFPVTSSLTLQDATFSPSSNGLLSPHDPLLHIKSSQASVPSSLTFDRLGSAVLGTGLPSQTSAYRTAQESASRHLQSQFNLLSSPLGPSEQASQLYNTSVFSTSPAASIERAMPRQDSVIKHYQRPSSAQAQLPASHHSLQHYLSCGAGFQQMSRHSSLACSPLGDQSSVSSEGSQQKSSQARSEHSQSYRPIIQSPGYSSSSGSSKSKSYSASRQAQRSTATPKCQSISSSGQSHNYSSSTPKPSSVISSQSQAYSPMNQPQTYSTSQAQNLSSVTQSQGFASSQSQDLTASVSKSQSYQTGQTQGLQSCVSQAQSYSPEQLQGLPSVGPYSVQSEPHSSVSEVQSYVPAHSQGMPPVSSSLSYATGHSPASMSSHGQSIVYSASGHMSDSSPSQIIRPLQSPTGSRSQSVASPGQSQKYLSSVLSPSFIQSSHSQSFQPSQSPLERTPTYGKSKPDSDLLSSERTDDEDFLIQHLLDSQSPPRVSAQSLVECGEDRASKGMVYEMSKTEERYHLQSVIRTNSSLDNQDHQPNSIDGLSQDINKDHLQSSHMDASNKEIGQTHSFLQKTPEQGSRAHHMVSEAQQMESHGILQSQQNSQIMLDSSPELQMPMSHQPASQQSQLLQSGGELERSETLQSREMQEFLEPDMHLESHLSQSGSVQVQSQQHLLPESGDGMRLERAESGQQVDQQQMDGKDQFSSGSPQSNKQRYLPLTSICFPDSLLQDEERNFFPGMEDMFCSAPCSNVEYSKQGCGEEGGQGMERGDGLKSGYEMIHSNQSFSGFCTPEGGGGGDQQGVHLSLDSVSMKPEMVEAQQTKKFLKTSSLLLLKKKESPPQAAKKTYAQEYEFEDEEKEDVPADIRLNNRRLPDLLPDLISSCRTRMDISPVTDIDFCSSGANTNNLNGGKSRSKRASKPKEKGPPRPRGRPRIRPLDAPPQGVAPEAPKKRGRGRGRGKKAAEEESEGFGLEKQVKPIKVRPRVKFLSLSVLPAESGLDNSQTQEKIKKKIKEVEEKQPEMKSGFMASFLDFLKSGKRQQPPATASSPQKGRPGSVISQPAQVFGMAQSMLSGNLDASESDSLMSCTSPCKRFDEDLKKNLETLPSFSSDEEDSVSKNQDLQKSISSAISALYDPVDRKENDSTGEGPGLETPCRVRPHPPSQGSRHSDRSPNTRLIAGDAGGWAAIGLCTCVWVWVSAPACVYEGALLRVCVSAPVCVCVYEGALVCVCVRLCVCVYEGALVYVCVYVCACVCV</sequence>
<feature type="compositionally biased region" description="Low complexity" evidence="1">
    <location>
        <begin position="248"/>
        <end position="277"/>
    </location>
</feature>
<dbReference type="Proteomes" id="UP000314986">
    <property type="component" value="Unassembled WGS sequence"/>
</dbReference>
<evidence type="ECO:0000313" key="2">
    <source>
        <dbReference type="Ensembl" id="ENSCMIP00000008023.1"/>
    </source>
</evidence>
<feature type="region of interest" description="Disordered" evidence="1">
    <location>
        <begin position="629"/>
        <end position="657"/>
    </location>
</feature>
<reference evidence="2" key="5">
    <citation type="submission" date="2025-09" db="UniProtKB">
        <authorList>
            <consortium name="Ensembl"/>
        </authorList>
    </citation>
    <scope>IDENTIFICATION</scope>
</reference>
<feature type="compositionally biased region" description="Polar residues" evidence="1">
    <location>
        <begin position="278"/>
        <end position="342"/>
    </location>
</feature>
<feature type="compositionally biased region" description="Low complexity" evidence="1">
    <location>
        <begin position="639"/>
        <end position="649"/>
    </location>
</feature>
<feature type="region of interest" description="Disordered" evidence="1">
    <location>
        <begin position="697"/>
        <end position="729"/>
    </location>
</feature>
<dbReference type="InterPro" id="IPR052466">
    <property type="entry name" value="DNA_MethProtect_Complex"/>
</dbReference>
<feature type="region of interest" description="Disordered" evidence="1">
    <location>
        <begin position="1154"/>
        <end position="1190"/>
    </location>
</feature>
<feature type="region of interest" description="Disordered" evidence="1">
    <location>
        <begin position="588"/>
        <end position="617"/>
    </location>
</feature>
<accession>A0A4W3GUT6</accession>
<feature type="compositionally biased region" description="Basic and acidic residues" evidence="1">
    <location>
        <begin position="475"/>
        <end position="485"/>
    </location>
</feature>
<feature type="compositionally biased region" description="Polar residues" evidence="1">
    <location>
        <begin position="705"/>
        <end position="729"/>
    </location>
</feature>
<evidence type="ECO:0000256" key="1">
    <source>
        <dbReference type="SAM" id="MobiDB-lite"/>
    </source>
</evidence>
<feature type="compositionally biased region" description="Polar residues" evidence="1">
    <location>
        <begin position="917"/>
        <end position="928"/>
    </location>
</feature>
<keyword evidence="3" id="KW-1185">Reference proteome</keyword>
<name>A0A4W3GUT6_CALMI</name>
<feature type="region of interest" description="Disordered" evidence="1">
    <location>
        <begin position="452"/>
        <end position="485"/>
    </location>
</feature>
<protein>
    <submittedName>
        <fullName evidence="2">Proline rich 12</fullName>
    </submittedName>
</protein>
<proteinExistence type="predicted"/>
<dbReference type="GeneTree" id="ENSGT00440000037417"/>
<feature type="region of interest" description="Disordered" evidence="1">
    <location>
        <begin position="179"/>
        <end position="439"/>
    </location>
</feature>
<reference evidence="2" key="4">
    <citation type="submission" date="2025-08" db="UniProtKB">
        <authorList>
            <consortium name="Ensembl"/>
        </authorList>
    </citation>
    <scope>IDENTIFICATION</scope>
</reference>
<reference evidence="3" key="3">
    <citation type="journal article" date="2014" name="Nature">
        <title>Elephant shark genome provides unique insights into gnathostome evolution.</title>
        <authorList>
            <consortium name="International Elephant Shark Genome Sequencing Consortium"/>
            <person name="Venkatesh B."/>
            <person name="Lee A.P."/>
            <person name="Ravi V."/>
            <person name="Maurya A.K."/>
            <person name="Lian M.M."/>
            <person name="Swann J.B."/>
            <person name="Ohta Y."/>
            <person name="Flajnik M.F."/>
            <person name="Sutoh Y."/>
            <person name="Kasahara M."/>
            <person name="Hoon S."/>
            <person name="Gangu V."/>
            <person name="Roy S.W."/>
            <person name="Irimia M."/>
            <person name="Korzh V."/>
            <person name="Kondrychyn I."/>
            <person name="Lim Z.W."/>
            <person name="Tay B.H."/>
            <person name="Tohari S."/>
            <person name="Kong K.W."/>
            <person name="Ho S."/>
            <person name="Lorente-Galdos B."/>
            <person name="Quilez J."/>
            <person name="Marques-Bonet T."/>
            <person name="Raney B.J."/>
            <person name="Ingham P.W."/>
            <person name="Tay A."/>
            <person name="Hillier L.W."/>
            <person name="Minx P."/>
            <person name="Boehm T."/>
            <person name="Wilson R.K."/>
            <person name="Brenner S."/>
            <person name="Warren W.C."/>
        </authorList>
    </citation>
    <scope>NUCLEOTIDE SEQUENCE [LARGE SCALE GENOMIC DNA]</scope>
</reference>
<dbReference type="Ensembl" id="ENSCMIT00000008254.1">
    <property type="protein sequence ID" value="ENSCMIP00000008023.1"/>
    <property type="gene ID" value="ENSCMIG00000004295.1"/>
</dbReference>
<reference evidence="3" key="1">
    <citation type="journal article" date="2006" name="Science">
        <title>Ancient noncoding elements conserved in the human genome.</title>
        <authorList>
            <person name="Venkatesh B."/>
            <person name="Kirkness E.F."/>
            <person name="Loh Y.H."/>
            <person name="Halpern A.L."/>
            <person name="Lee A.P."/>
            <person name="Johnson J."/>
            <person name="Dandona N."/>
            <person name="Viswanathan L.D."/>
            <person name="Tay A."/>
            <person name="Venter J.C."/>
            <person name="Strausberg R.L."/>
            <person name="Brenner S."/>
        </authorList>
    </citation>
    <scope>NUCLEOTIDE SEQUENCE [LARGE SCALE GENOMIC DNA]</scope>
</reference>
<feature type="region of interest" description="Disordered" evidence="1">
    <location>
        <begin position="911"/>
        <end position="993"/>
    </location>
</feature>
<feature type="compositionally biased region" description="Polar residues" evidence="1">
    <location>
        <begin position="353"/>
        <end position="366"/>
    </location>
</feature>
<feature type="compositionally biased region" description="Basic residues" evidence="1">
    <location>
        <begin position="968"/>
        <end position="977"/>
    </location>
</feature>
<reference evidence="3" key="2">
    <citation type="journal article" date="2007" name="PLoS Biol.">
        <title>Survey sequencing and comparative analysis of the elephant shark (Callorhinchus milii) genome.</title>
        <authorList>
            <person name="Venkatesh B."/>
            <person name="Kirkness E.F."/>
            <person name="Loh Y.H."/>
            <person name="Halpern A.L."/>
            <person name="Lee A.P."/>
            <person name="Johnson J."/>
            <person name="Dandona N."/>
            <person name="Viswanathan L.D."/>
            <person name="Tay A."/>
            <person name="Venter J.C."/>
            <person name="Strausberg R.L."/>
            <person name="Brenner S."/>
        </authorList>
    </citation>
    <scope>NUCLEOTIDE SEQUENCE [LARGE SCALE GENOMIC DNA]</scope>
</reference>
<feature type="compositionally biased region" description="Low complexity" evidence="1">
    <location>
        <begin position="187"/>
        <end position="201"/>
    </location>
</feature>
<feature type="compositionally biased region" description="Low complexity" evidence="1">
    <location>
        <begin position="452"/>
        <end position="465"/>
    </location>
</feature>
<feature type="compositionally biased region" description="Polar residues" evidence="1">
    <location>
        <begin position="603"/>
        <end position="617"/>
    </location>
</feature>